<comment type="caution">
    <text evidence="1">The sequence shown here is derived from an EMBL/GenBank/DDBJ whole genome shotgun (WGS) entry which is preliminary data.</text>
</comment>
<dbReference type="NCBIfam" id="TIGR02892">
    <property type="entry name" value="spore_yabP"/>
    <property type="match status" value="1"/>
</dbReference>
<dbReference type="RefSeq" id="WP_249317804.1">
    <property type="nucleotide sequence ID" value="NZ_JACRSN010000001.1"/>
</dbReference>
<dbReference type="EMBL" id="JACRSN010000001">
    <property type="protein sequence ID" value="MBC8532600.1"/>
    <property type="molecule type" value="Genomic_DNA"/>
</dbReference>
<dbReference type="Gene3D" id="2.60.40.2000">
    <property type="match status" value="1"/>
</dbReference>
<sequence>MAEEKKAVRVPHTLILENRQALTATGVSNVDSFDDQVVVAYTDYGELVIRGKDLKINKLSVESGELTLAGEIVSMAYSEPQPTGSVFSRIFR</sequence>
<name>A0A926D552_9FIRM</name>
<dbReference type="Proteomes" id="UP000651482">
    <property type="component" value="Unassembled WGS sequence"/>
</dbReference>
<proteinExistence type="predicted"/>
<evidence type="ECO:0000313" key="1">
    <source>
        <dbReference type="EMBL" id="MBC8532600.1"/>
    </source>
</evidence>
<organism evidence="1 2">
    <name type="scientific">Yeguia hominis</name>
    <dbReference type="NCBI Taxonomy" id="2763662"/>
    <lineage>
        <taxon>Bacteria</taxon>
        <taxon>Bacillati</taxon>
        <taxon>Bacillota</taxon>
        <taxon>Clostridia</taxon>
        <taxon>Eubacteriales</taxon>
        <taxon>Yeguiaceae</taxon>
        <taxon>Yeguia</taxon>
    </lineage>
</organism>
<evidence type="ECO:0000313" key="2">
    <source>
        <dbReference type="Proteomes" id="UP000651482"/>
    </source>
</evidence>
<dbReference type="AlphaFoldDB" id="A0A926D552"/>
<gene>
    <name evidence="1" type="primary">yabP</name>
    <name evidence="1" type="ORF">IAG03_01005</name>
</gene>
<reference evidence="1" key="1">
    <citation type="submission" date="2020-08" db="EMBL/GenBank/DDBJ databases">
        <title>Genome public.</title>
        <authorList>
            <person name="Liu C."/>
            <person name="Sun Q."/>
        </authorList>
    </citation>
    <scope>NUCLEOTIDE SEQUENCE</scope>
    <source>
        <strain evidence="1">NSJ-40</strain>
    </source>
</reference>
<dbReference type="Pfam" id="PF07873">
    <property type="entry name" value="YabP"/>
    <property type="match status" value="1"/>
</dbReference>
<dbReference type="InterPro" id="IPR022476">
    <property type="entry name" value="Spore_YabP/YqfC"/>
</dbReference>
<protein>
    <submittedName>
        <fullName evidence="1">Sporulation protein YabP</fullName>
    </submittedName>
</protein>
<dbReference type="GO" id="GO:0030435">
    <property type="term" value="P:sporulation resulting in formation of a cellular spore"/>
    <property type="evidence" value="ECO:0007669"/>
    <property type="project" value="InterPro"/>
</dbReference>
<dbReference type="InterPro" id="IPR038705">
    <property type="entry name" value="YabP_sf"/>
</dbReference>
<accession>A0A926D552</accession>
<keyword evidence="2" id="KW-1185">Reference proteome</keyword>
<dbReference type="InterPro" id="IPR012504">
    <property type="entry name" value="Spore_YabP"/>
</dbReference>